<comment type="caution">
    <text evidence="2">The sequence shown here is derived from an EMBL/GenBank/DDBJ whole genome shotgun (WGS) entry which is preliminary data.</text>
</comment>
<keyword evidence="3" id="KW-1185">Reference proteome</keyword>
<dbReference type="NCBIfam" id="NF006562">
    <property type="entry name" value="PRK09065.1"/>
    <property type="match status" value="1"/>
</dbReference>
<sequence length="254" mass="27203">MIGRMQDSRPRPLAIIKAGETFSTLRETRGDFERWVSEGLGPIGLPIVVLDPRRGDTLPSPRQISGAVVTGSHAMVSHRAAWSEATGAWLAQLVAQGTPLLGICFGHQLLAHALGGEAGDHPGGPEIGTVGVDLTPQATDDPLLRGLPAHFPAQVVHWQSALRLPPDAVHLAGNDFEPHQAFRVGPRAWGLQFHPEFDDTVMRDYIERMAPDLRARGLDPAALRGRVAPTVASAGLLRRFGQIAEDHEAAALPG</sequence>
<evidence type="ECO:0000259" key="1">
    <source>
        <dbReference type="Pfam" id="PF00117"/>
    </source>
</evidence>
<keyword evidence="2" id="KW-0315">Glutamine amidotransferase</keyword>
<dbReference type="PANTHER" id="PTHR42695">
    <property type="entry name" value="GLUTAMINE AMIDOTRANSFERASE YLR126C-RELATED"/>
    <property type="match status" value="1"/>
</dbReference>
<gene>
    <name evidence="2" type="ORF">GCM10023165_19140</name>
</gene>
<protein>
    <submittedName>
        <fullName evidence="2">Glutamine amidotransferase</fullName>
    </submittedName>
</protein>
<feature type="domain" description="Glutamine amidotransferase" evidence="1">
    <location>
        <begin position="90"/>
        <end position="203"/>
    </location>
</feature>
<dbReference type="CDD" id="cd01741">
    <property type="entry name" value="GATase1_1"/>
    <property type="match status" value="1"/>
</dbReference>
<dbReference type="InterPro" id="IPR044992">
    <property type="entry name" value="ChyE-like"/>
</dbReference>
<dbReference type="Gene3D" id="3.40.50.880">
    <property type="match status" value="1"/>
</dbReference>
<dbReference type="EMBL" id="BAABGJ010000015">
    <property type="protein sequence ID" value="GAA4339644.1"/>
    <property type="molecule type" value="Genomic_DNA"/>
</dbReference>
<organism evidence="2 3">
    <name type="scientific">Variovorax defluvii</name>
    <dbReference type="NCBI Taxonomy" id="913761"/>
    <lineage>
        <taxon>Bacteria</taxon>
        <taxon>Pseudomonadati</taxon>
        <taxon>Pseudomonadota</taxon>
        <taxon>Betaproteobacteria</taxon>
        <taxon>Burkholderiales</taxon>
        <taxon>Comamonadaceae</taxon>
        <taxon>Variovorax</taxon>
    </lineage>
</organism>
<dbReference type="InterPro" id="IPR017926">
    <property type="entry name" value="GATASE"/>
</dbReference>
<dbReference type="InterPro" id="IPR029062">
    <property type="entry name" value="Class_I_gatase-like"/>
</dbReference>
<dbReference type="SUPFAM" id="SSF52317">
    <property type="entry name" value="Class I glutamine amidotransferase-like"/>
    <property type="match status" value="1"/>
</dbReference>
<name>A0ABP8HI56_9BURK</name>
<dbReference type="PROSITE" id="PS51273">
    <property type="entry name" value="GATASE_TYPE_1"/>
    <property type="match status" value="1"/>
</dbReference>
<reference evidence="3" key="1">
    <citation type="journal article" date="2019" name="Int. J. Syst. Evol. Microbiol.">
        <title>The Global Catalogue of Microorganisms (GCM) 10K type strain sequencing project: providing services to taxonomists for standard genome sequencing and annotation.</title>
        <authorList>
            <consortium name="The Broad Institute Genomics Platform"/>
            <consortium name="The Broad Institute Genome Sequencing Center for Infectious Disease"/>
            <person name="Wu L."/>
            <person name="Ma J."/>
        </authorList>
    </citation>
    <scope>NUCLEOTIDE SEQUENCE [LARGE SCALE GENOMIC DNA]</scope>
    <source>
        <strain evidence="3">JCM 17804</strain>
    </source>
</reference>
<accession>A0ABP8HI56</accession>
<evidence type="ECO:0000313" key="2">
    <source>
        <dbReference type="EMBL" id="GAA4339644.1"/>
    </source>
</evidence>
<dbReference type="Proteomes" id="UP001500975">
    <property type="component" value="Unassembled WGS sequence"/>
</dbReference>
<proteinExistence type="predicted"/>
<dbReference type="Pfam" id="PF00117">
    <property type="entry name" value="GATase"/>
    <property type="match status" value="1"/>
</dbReference>
<dbReference type="PANTHER" id="PTHR42695:SF5">
    <property type="entry name" value="GLUTAMINE AMIDOTRANSFERASE YLR126C-RELATED"/>
    <property type="match status" value="1"/>
</dbReference>
<evidence type="ECO:0000313" key="3">
    <source>
        <dbReference type="Proteomes" id="UP001500975"/>
    </source>
</evidence>